<name>A0ABD5LQ86_PROMI</name>
<accession>A0ABD5LQ86</accession>
<reference evidence="2" key="1">
    <citation type="submission" date="2021-05" db="EMBL/GenBank/DDBJ databases">
        <title>First report of NDM-5 and VEB-6 producing Proteus mirabilis isolated from blood of a sepsis patient in Kolkata, India.</title>
        <authorList>
            <person name="Halder G."/>
            <person name="Chaudhuri B."/>
            <person name="Dutta S."/>
        </authorList>
    </citation>
    <scope>NUCLEOTIDE SEQUENCE [LARGE SCALE GENOMIC DNA]</scope>
    <source>
        <strain evidence="2">7049</strain>
    </source>
</reference>
<protein>
    <submittedName>
        <fullName evidence="2">Uncharacterized protein</fullName>
    </submittedName>
</protein>
<feature type="region of interest" description="Disordered" evidence="1">
    <location>
        <begin position="26"/>
        <end position="50"/>
    </location>
</feature>
<dbReference type="EMBL" id="JADQCH020000001">
    <property type="protein sequence ID" value="MEY2343523.1"/>
    <property type="molecule type" value="Genomic_DNA"/>
</dbReference>
<organism evidence="2">
    <name type="scientific">Proteus mirabilis</name>
    <dbReference type="NCBI Taxonomy" id="584"/>
    <lineage>
        <taxon>Bacteria</taxon>
        <taxon>Pseudomonadati</taxon>
        <taxon>Pseudomonadota</taxon>
        <taxon>Gammaproteobacteria</taxon>
        <taxon>Enterobacterales</taxon>
        <taxon>Morganellaceae</taxon>
        <taxon>Proteus</taxon>
    </lineage>
</organism>
<sequence length="50" mass="5730">MLFAAVMGVRETKRIAKAKLKGTTPYEQDSLLRQFDEDQPETGTEKPQKF</sequence>
<evidence type="ECO:0000313" key="2">
    <source>
        <dbReference type="EMBL" id="MEY2343523.1"/>
    </source>
</evidence>
<proteinExistence type="predicted"/>
<dbReference type="AlphaFoldDB" id="A0ABD5LQ86"/>
<comment type="caution">
    <text evidence="2">The sequence shown here is derived from an EMBL/GenBank/DDBJ whole genome shotgun (WGS) entry which is preliminary data.</text>
</comment>
<evidence type="ECO:0000256" key="1">
    <source>
        <dbReference type="SAM" id="MobiDB-lite"/>
    </source>
</evidence>
<gene>
    <name evidence="2" type="ORF">I3679_001180</name>
</gene>